<keyword evidence="2" id="KW-0041">Annexin</keyword>
<dbReference type="InterPro" id="IPR037104">
    <property type="entry name" value="Annexin_sf"/>
</dbReference>
<evidence type="ECO:0000313" key="3">
    <source>
        <dbReference type="EMBL" id="URE43715.1"/>
    </source>
</evidence>
<accession>A0A9E7LAE9</accession>
<dbReference type="GO" id="GO:0009414">
    <property type="term" value="P:response to water deprivation"/>
    <property type="evidence" value="ECO:0007669"/>
    <property type="project" value="TreeGrafter"/>
</dbReference>
<dbReference type="GO" id="GO:0005886">
    <property type="term" value="C:plasma membrane"/>
    <property type="evidence" value="ECO:0007669"/>
    <property type="project" value="TreeGrafter"/>
</dbReference>
<dbReference type="PROSITE" id="PS51897">
    <property type="entry name" value="ANNEXIN_2"/>
    <property type="match status" value="2"/>
</dbReference>
<dbReference type="Gene3D" id="1.10.220.10">
    <property type="entry name" value="Annexin"/>
    <property type="match status" value="3"/>
</dbReference>
<dbReference type="PANTHER" id="PTHR10502:SF190">
    <property type="entry name" value="OS09G0453300 PROTEIN"/>
    <property type="match status" value="1"/>
</dbReference>
<dbReference type="GO" id="GO:0005737">
    <property type="term" value="C:cytoplasm"/>
    <property type="evidence" value="ECO:0007669"/>
    <property type="project" value="TreeGrafter"/>
</dbReference>
<reference evidence="3" key="1">
    <citation type="submission" date="2022-05" db="EMBL/GenBank/DDBJ databases">
        <title>The Musa troglodytarum L. genome provides insights into the mechanism of non-climacteric behaviour and enrichment of carotenoids.</title>
        <authorList>
            <person name="Wang J."/>
        </authorList>
    </citation>
    <scope>NUCLEOTIDE SEQUENCE</scope>
    <source>
        <tissue evidence="3">Leaf</tissue>
    </source>
</reference>
<dbReference type="GO" id="GO:0009409">
    <property type="term" value="P:response to cold"/>
    <property type="evidence" value="ECO:0007669"/>
    <property type="project" value="TreeGrafter"/>
</dbReference>
<evidence type="ECO:0000256" key="2">
    <source>
        <dbReference type="ARBA" id="ARBA00023216"/>
    </source>
</evidence>
<proteinExistence type="predicted"/>
<gene>
    <name evidence="3" type="ORF">MUK42_25197</name>
</gene>
<dbReference type="GO" id="GO:0001786">
    <property type="term" value="F:phosphatidylserine binding"/>
    <property type="evidence" value="ECO:0007669"/>
    <property type="project" value="TreeGrafter"/>
</dbReference>
<dbReference type="SUPFAM" id="SSF47874">
    <property type="entry name" value="Annexin"/>
    <property type="match status" value="1"/>
</dbReference>
<dbReference type="EMBL" id="CP097511">
    <property type="protein sequence ID" value="URE43715.1"/>
    <property type="molecule type" value="Genomic_DNA"/>
</dbReference>
<sequence>MNPPQALNMELSHVSSSCMTCKNVCQEIHAAWDQLDLVARALAHRTLAERRQIKEMYRAMFGEDFVEHLRRTRMANSKNEMCNTLYLWMLEPHERDAVLANDAIERRATDYKALIEIYSRQKLSQLFFTKHAYLAKFKRHMDQDMISEPSNSYQKVGFLQISGFLTSGCVMKINVGSMVSCQLLLALAASQSSHHTDVSQHIANCDAKRLYEARHCSTGGTDESVVLEIFSKRSIPQLRLALFSYKQIYGHDYTKALKKDKSGEFEEALRIAIKCVHNPAQYYSRMVNKSIKMGDADARVLTRVILGSTDAGMKEVRSAFEKMHGRKMQDAICESLPDGDYRDFILALSNIP</sequence>
<dbReference type="PANTHER" id="PTHR10502">
    <property type="entry name" value="ANNEXIN"/>
    <property type="match status" value="1"/>
</dbReference>
<dbReference type="InterPro" id="IPR018502">
    <property type="entry name" value="Annexin_repeat"/>
</dbReference>
<keyword evidence="4" id="KW-1185">Reference proteome</keyword>
<evidence type="ECO:0000256" key="1">
    <source>
        <dbReference type="ARBA" id="ARBA00022737"/>
    </source>
</evidence>
<dbReference type="Pfam" id="PF00191">
    <property type="entry name" value="Annexin"/>
    <property type="match status" value="1"/>
</dbReference>
<protein>
    <submittedName>
        <fullName evidence="3">ANX</fullName>
    </submittedName>
</protein>
<dbReference type="AlphaFoldDB" id="A0A9E7LAE9"/>
<organism evidence="3 4">
    <name type="scientific">Musa troglodytarum</name>
    <name type="common">fe'i banana</name>
    <dbReference type="NCBI Taxonomy" id="320322"/>
    <lineage>
        <taxon>Eukaryota</taxon>
        <taxon>Viridiplantae</taxon>
        <taxon>Streptophyta</taxon>
        <taxon>Embryophyta</taxon>
        <taxon>Tracheophyta</taxon>
        <taxon>Spermatophyta</taxon>
        <taxon>Magnoliopsida</taxon>
        <taxon>Liliopsida</taxon>
        <taxon>Zingiberales</taxon>
        <taxon>Musaceae</taxon>
        <taxon>Musa</taxon>
    </lineage>
</organism>
<dbReference type="OrthoDB" id="37886at2759"/>
<evidence type="ECO:0000313" key="4">
    <source>
        <dbReference type="Proteomes" id="UP001055439"/>
    </source>
</evidence>
<dbReference type="GO" id="GO:0009651">
    <property type="term" value="P:response to salt stress"/>
    <property type="evidence" value="ECO:0007669"/>
    <property type="project" value="TreeGrafter"/>
</dbReference>
<dbReference type="Proteomes" id="UP001055439">
    <property type="component" value="Chromosome 9"/>
</dbReference>
<name>A0A9E7LAE9_9LILI</name>
<dbReference type="GO" id="GO:0009408">
    <property type="term" value="P:response to heat"/>
    <property type="evidence" value="ECO:0007669"/>
    <property type="project" value="TreeGrafter"/>
</dbReference>
<dbReference type="GO" id="GO:0005544">
    <property type="term" value="F:calcium-dependent phospholipid binding"/>
    <property type="evidence" value="ECO:0007669"/>
    <property type="project" value="InterPro"/>
</dbReference>
<keyword evidence="1" id="KW-0677">Repeat</keyword>
<dbReference type="GO" id="GO:0005509">
    <property type="term" value="F:calcium ion binding"/>
    <property type="evidence" value="ECO:0007669"/>
    <property type="project" value="InterPro"/>
</dbReference>
<dbReference type="SMART" id="SM00335">
    <property type="entry name" value="ANX"/>
    <property type="match status" value="3"/>
</dbReference>